<dbReference type="Proteomes" id="UP000241771">
    <property type="component" value="Unassembled WGS sequence"/>
</dbReference>
<keyword evidence="2" id="KW-1185">Reference proteome</keyword>
<organism evidence="1 2">
    <name type="scientific">Photobacterium sanctipauli</name>
    <dbReference type="NCBI Taxonomy" id="1342794"/>
    <lineage>
        <taxon>Bacteria</taxon>
        <taxon>Pseudomonadati</taxon>
        <taxon>Pseudomonadota</taxon>
        <taxon>Gammaproteobacteria</taxon>
        <taxon>Vibrionales</taxon>
        <taxon>Vibrionaceae</taxon>
        <taxon>Photobacterium</taxon>
    </lineage>
</organism>
<dbReference type="RefSeq" id="WP_036815994.1">
    <property type="nucleotide sequence ID" value="NZ_JGVO01000008.1"/>
</dbReference>
<evidence type="ECO:0000313" key="1">
    <source>
        <dbReference type="EMBL" id="PSW14765.1"/>
    </source>
</evidence>
<evidence type="ECO:0000313" key="2">
    <source>
        <dbReference type="Proteomes" id="UP000241771"/>
    </source>
</evidence>
<proteinExistence type="predicted"/>
<gene>
    <name evidence="1" type="ORF">C9I98_21505</name>
</gene>
<dbReference type="EMBL" id="PYMA01000018">
    <property type="protein sequence ID" value="PSW14765.1"/>
    <property type="molecule type" value="Genomic_DNA"/>
</dbReference>
<dbReference type="AlphaFoldDB" id="A0A2T3NIB6"/>
<sequence length="104" mass="12093">MRYQTLEQIQSELKSKAFCSAVRHLMHHRKLKQDQALKLIADHCWVSVATVKKWQTNGIPANQVDAMLELLNTRSPWARHQLAPRKREAEIWMRVNTHGIARAA</sequence>
<accession>A0A2T3NIB6</accession>
<comment type="caution">
    <text evidence="1">The sequence shown here is derived from an EMBL/GenBank/DDBJ whole genome shotgun (WGS) entry which is preliminary data.</text>
</comment>
<protein>
    <submittedName>
        <fullName evidence="1">Uncharacterized protein</fullName>
    </submittedName>
</protein>
<dbReference type="OrthoDB" id="5871194at2"/>
<reference evidence="1 2" key="1">
    <citation type="submission" date="2018-01" db="EMBL/GenBank/DDBJ databases">
        <title>Whole genome sequencing of Histamine producing bacteria.</title>
        <authorList>
            <person name="Butler K."/>
        </authorList>
    </citation>
    <scope>NUCLEOTIDE SEQUENCE [LARGE SCALE GENOMIC DNA]</scope>
    <source>
        <strain evidence="1 2">DSM 100436</strain>
    </source>
</reference>
<name>A0A2T3NIB6_9GAMM</name>